<reference evidence="2" key="1">
    <citation type="submission" date="2021-03" db="EMBL/GenBank/DDBJ databases">
        <title>Revisited historic fungal species revealed as producer of novel bioactive compounds through whole genome sequencing and comparative genomics.</title>
        <authorList>
            <person name="Vignolle G.A."/>
            <person name="Hochenegger N."/>
            <person name="Mach R.L."/>
            <person name="Mach-Aigner A.R."/>
            <person name="Javad Rahimi M."/>
            <person name="Salim K.A."/>
            <person name="Chan C.M."/>
            <person name="Lim L.B.L."/>
            <person name="Cai F."/>
            <person name="Druzhinina I.S."/>
            <person name="U'Ren J.M."/>
            <person name="Derntl C."/>
        </authorList>
    </citation>
    <scope>NUCLEOTIDE SEQUENCE</scope>
    <source>
        <strain evidence="2">TUCIM 5799</strain>
    </source>
</reference>
<feature type="signal peptide" evidence="1">
    <location>
        <begin position="1"/>
        <end position="18"/>
    </location>
</feature>
<organism evidence="2 3">
    <name type="scientific">Neoarthrinium moseri</name>
    <dbReference type="NCBI Taxonomy" id="1658444"/>
    <lineage>
        <taxon>Eukaryota</taxon>
        <taxon>Fungi</taxon>
        <taxon>Dikarya</taxon>
        <taxon>Ascomycota</taxon>
        <taxon>Pezizomycotina</taxon>
        <taxon>Sordariomycetes</taxon>
        <taxon>Xylariomycetidae</taxon>
        <taxon>Amphisphaeriales</taxon>
        <taxon>Apiosporaceae</taxon>
        <taxon>Neoarthrinium</taxon>
    </lineage>
</organism>
<feature type="chain" id="PRO_5040477109" evidence="1">
    <location>
        <begin position="19"/>
        <end position="129"/>
    </location>
</feature>
<gene>
    <name evidence="2" type="ORF">JX265_007039</name>
</gene>
<sequence length="129" mass="14077">MKTSCVIFIAAFLQSATALPSEGAAKLEARAKPKLNQYASVEDCQADKNILYHAAPVTGRCYDLDDKTGAFFSNAGGRWFPTVYTEKGCGGESYVLTTMGECPKADHCMKDATCISSSYYRNWKSYKAA</sequence>
<accession>A0A9P9WKL4</accession>
<dbReference type="AlphaFoldDB" id="A0A9P9WKL4"/>
<keyword evidence="3" id="KW-1185">Reference proteome</keyword>
<evidence type="ECO:0000313" key="2">
    <source>
        <dbReference type="EMBL" id="KAI1868216.1"/>
    </source>
</evidence>
<name>A0A9P9WKL4_9PEZI</name>
<comment type="caution">
    <text evidence="2">The sequence shown here is derived from an EMBL/GenBank/DDBJ whole genome shotgun (WGS) entry which is preliminary data.</text>
</comment>
<evidence type="ECO:0000313" key="3">
    <source>
        <dbReference type="Proteomes" id="UP000829685"/>
    </source>
</evidence>
<dbReference type="Proteomes" id="UP000829685">
    <property type="component" value="Unassembled WGS sequence"/>
</dbReference>
<dbReference type="OrthoDB" id="3712072at2759"/>
<keyword evidence="1" id="KW-0732">Signal</keyword>
<protein>
    <submittedName>
        <fullName evidence="2">Uncharacterized protein</fullName>
    </submittedName>
</protein>
<proteinExistence type="predicted"/>
<evidence type="ECO:0000256" key="1">
    <source>
        <dbReference type="SAM" id="SignalP"/>
    </source>
</evidence>
<dbReference type="EMBL" id="JAFIMR010000017">
    <property type="protein sequence ID" value="KAI1868216.1"/>
    <property type="molecule type" value="Genomic_DNA"/>
</dbReference>